<feature type="domain" description="EF-hand" evidence="3">
    <location>
        <begin position="1"/>
        <end position="35"/>
    </location>
</feature>
<dbReference type="Gramene" id="A05p21910.2_BraZ1">
    <property type="protein sequence ID" value="A05p21910.2_BraZ1.CDS.1"/>
    <property type="gene ID" value="A05g21910.2_BraZ1"/>
</dbReference>
<gene>
    <name evidence="5" type="ORF">BRAA05T20974Z</name>
    <name evidence="4" type="ORF">BRAPAZ1V2_A05P21910.2</name>
</gene>
<dbReference type="InterPro" id="IPR002048">
    <property type="entry name" value="EF_hand_dom"/>
</dbReference>
<dbReference type="CDD" id="cd00051">
    <property type="entry name" value="EFh"/>
    <property type="match status" value="2"/>
</dbReference>
<evidence type="ECO:0000313" key="4">
    <source>
        <dbReference type="EMBL" id="CAG7875670.1"/>
    </source>
</evidence>
<proteinExistence type="predicted"/>
<protein>
    <recommendedName>
        <fullName evidence="3">EF-hand domain-containing protein</fullName>
    </recommendedName>
</protein>
<feature type="domain" description="EF-hand" evidence="3">
    <location>
        <begin position="36"/>
        <end position="61"/>
    </location>
</feature>
<feature type="domain" description="EF-hand" evidence="3">
    <location>
        <begin position="64"/>
        <end position="99"/>
    </location>
</feature>
<feature type="domain" description="EF-hand" evidence="3">
    <location>
        <begin position="100"/>
        <end position="133"/>
    </location>
</feature>
<evidence type="ECO:0000256" key="1">
    <source>
        <dbReference type="ARBA" id="ARBA00022737"/>
    </source>
</evidence>
<dbReference type="InterPro" id="IPR050145">
    <property type="entry name" value="Centrin_CML-like"/>
</dbReference>
<dbReference type="SUPFAM" id="SSF47473">
    <property type="entry name" value="EF-hand"/>
    <property type="match status" value="1"/>
</dbReference>
<name>A0A3P5ZEI4_BRACM</name>
<dbReference type="PROSITE" id="PS00018">
    <property type="entry name" value="EF_HAND_1"/>
    <property type="match status" value="2"/>
</dbReference>
<dbReference type="Proteomes" id="UP000694005">
    <property type="component" value="Chromosome A05"/>
</dbReference>
<dbReference type="AlphaFoldDB" id="A0A3P5ZEI4"/>
<dbReference type="InterPro" id="IPR011992">
    <property type="entry name" value="EF-hand-dom_pair"/>
</dbReference>
<dbReference type="PANTHER" id="PTHR23050">
    <property type="entry name" value="CALCIUM BINDING PROTEIN"/>
    <property type="match status" value="1"/>
</dbReference>
<dbReference type="GO" id="GO:0005509">
    <property type="term" value="F:calcium ion binding"/>
    <property type="evidence" value="ECO:0007669"/>
    <property type="project" value="InterPro"/>
</dbReference>
<dbReference type="PROSITE" id="PS50222">
    <property type="entry name" value="EF_HAND_2"/>
    <property type="match status" value="4"/>
</dbReference>
<accession>A0A3P5ZEI4</accession>
<evidence type="ECO:0000256" key="2">
    <source>
        <dbReference type="ARBA" id="ARBA00022837"/>
    </source>
</evidence>
<dbReference type="Gene3D" id="1.10.238.10">
    <property type="entry name" value="EF-hand"/>
    <property type="match status" value="2"/>
</dbReference>
<dbReference type="EMBL" id="LR031570">
    <property type="protein sequence ID" value="VDC71260.1"/>
    <property type="molecule type" value="Genomic_DNA"/>
</dbReference>
<evidence type="ECO:0000259" key="3">
    <source>
        <dbReference type="PROSITE" id="PS50222"/>
    </source>
</evidence>
<sequence>MSAKQIFEKFDKNKNKNGKLSLDEFREAVLAFSLNISEKEVTQMFKEIDVDGDGELSSDEFASSVDKMLKEAFALCDADGDGKITSSEFHAAMIGLGKECTEEKCAEMVKTVDADGDGYLSFEEFMVMIIGEF</sequence>
<dbReference type="SMART" id="SM00054">
    <property type="entry name" value="EFh"/>
    <property type="match status" value="4"/>
</dbReference>
<evidence type="ECO:0000313" key="5">
    <source>
        <dbReference type="EMBL" id="VDC71260.1"/>
    </source>
</evidence>
<keyword evidence="1" id="KW-0677">Repeat</keyword>
<reference evidence="5" key="1">
    <citation type="submission" date="2018-11" db="EMBL/GenBank/DDBJ databases">
        <authorList>
            <consortium name="Genoscope - CEA"/>
            <person name="William W."/>
        </authorList>
    </citation>
    <scope>NUCLEOTIDE SEQUENCE</scope>
</reference>
<dbReference type="EMBL" id="LS974621">
    <property type="protein sequence ID" value="CAG7875670.1"/>
    <property type="molecule type" value="Genomic_DNA"/>
</dbReference>
<dbReference type="GO" id="GO:0043226">
    <property type="term" value="C:organelle"/>
    <property type="evidence" value="ECO:0007669"/>
    <property type="project" value="UniProtKB-ARBA"/>
</dbReference>
<keyword evidence="2" id="KW-0106">Calcium</keyword>
<dbReference type="FunFam" id="1.10.238.10:FF:000178">
    <property type="entry name" value="Calmodulin-2 A"/>
    <property type="match status" value="1"/>
</dbReference>
<dbReference type="Pfam" id="PF13499">
    <property type="entry name" value="EF-hand_7"/>
    <property type="match status" value="2"/>
</dbReference>
<dbReference type="InterPro" id="IPR018247">
    <property type="entry name" value="EF_Hand_1_Ca_BS"/>
</dbReference>
<organism evidence="5">
    <name type="scientific">Brassica campestris</name>
    <name type="common">Field mustard</name>
    <dbReference type="NCBI Taxonomy" id="3711"/>
    <lineage>
        <taxon>Eukaryota</taxon>
        <taxon>Viridiplantae</taxon>
        <taxon>Streptophyta</taxon>
        <taxon>Embryophyta</taxon>
        <taxon>Tracheophyta</taxon>
        <taxon>Spermatophyta</taxon>
        <taxon>Magnoliopsida</taxon>
        <taxon>eudicotyledons</taxon>
        <taxon>Gunneridae</taxon>
        <taxon>Pentapetalae</taxon>
        <taxon>rosids</taxon>
        <taxon>malvids</taxon>
        <taxon>Brassicales</taxon>
        <taxon>Brassicaceae</taxon>
        <taxon>Brassiceae</taxon>
        <taxon>Brassica</taxon>
    </lineage>
</organism>